<evidence type="ECO:0000313" key="5">
    <source>
        <dbReference type="Proteomes" id="UP000198854"/>
    </source>
</evidence>
<feature type="domain" description="EAL" evidence="3">
    <location>
        <begin position="137"/>
        <end position="385"/>
    </location>
</feature>
<gene>
    <name evidence="4" type="ORF">SAMN04488136_101155</name>
</gene>
<evidence type="ECO:0000256" key="1">
    <source>
        <dbReference type="PROSITE-ProRule" id="PRU00169"/>
    </source>
</evidence>
<dbReference type="GO" id="GO:0000160">
    <property type="term" value="P:phosphorelay signal transduction system"/>
    <property type="evidence" value="ECO:0007669"/>
    <property type="project" value="InterPro"/>
</dbReference>
<proteinExistence type="predicted"/>
<dbReference type="SUPFAM" id="SSF52172">
    <property type="entry name" value="CheY-like"/>
    <property type="match status" value="1"/>
</dbReference>
<sequence>MQNLTIMIVDDHQLQLAAMGVQLKHLGITNLISCMSGKDAVEAINNRHVDIIFCDLIMPDMDGVELIKNLSKYQYKGVLVILSGADENLISTVKHMSLKLGFSHVYEIKKPASHESIQKILDDKSIYEKILNSDKQKHVTLDDFKFALKNGEIKNHYQPQIDYATNQMSGVEALARWIHPKLGILYPNAFLPMMLEAELEYELYRVVLRNALYDLSKGLISCKVSINVTQKELEQQGFTDELLQLCREFGVEPKMLTIELTETGIYTDSVELVTNISRLRINGVGLAIDDFGTGNSSYLKLSQLPFTEIKIDRRFVSNCYQNEKKKSIIKSMCTLSKSMDVKLVSEGVEDSDTWALMQSYGVDVCQGYFTGKPVSVEVLNQIELD</sequence>
<dbReference type="Pfam" id="PF00563">
    <property type="entry name" value="EAL"/>
    <property type="match status" value="1"/>
</dbReference>
<evidence type="ECO:0000313" key="4">
    <source>
        <dbReference type="EMBL" id="SDG66429.1"/>
    </source>
</evidence>
<dbReference type="InterPro" id="IPR035919">
    <property type="entry name" value="EAL_sf"/>
</dbReference>
<dbReference type="OrthoDB" id="9812358at2"/>
<dbReference type="STRING" id="861298.SAMN04488136_101155"/>
<dbReference type="SMART" id="SM00448">
    <property type="entry name" value="REC"/>
    <property type="match status" value="1"/>
</dbReference>
<dbReference type="Pfam" id="PF00072">
    <property type="entry name" value="Response_reg"/>
    <property type="match status" value="1"/>
</dbReference>
<evidence type="ECO:0000259" key="2">
    <source>
        <dbReference type="PROSITE" id="PS50110"/>
    </source>
</evidence>
<dbReference type="RefSeq" id="WP_093268332.1">
    <property type="nucleotide sequence ID" value="NZ_FNDD01000001.1"/>
</dbReference>
<reference evidence="4 5" key="1">
    <citation type="submission" date="2016-10" db="EMBL/GenBank/DDBJ databases">
        <authorList>
            <person name="de Groot N.N."/>
        </authorList>
    </citation>
    <scope>NUCLEOTIDE SEQUENCE [LARGE SCALE GENOMIC DNA]</scope>
    <source>
        <strain evidence="4 5">CGMCC 1.10228</strain>
    </source>
</reference>
<keyword evidence="5" id="KW-1185">Reference proteome</keyword>
<dbReference type="PROSITE" id="PS50883">
    <property type="entry name" value="EAL"/>
    <property type="match status" value="1"/>
</dbReference>
<dbReference type="InterPro" id="IPR001633">
    <property type="entry name" value="EAL_dom"/>
</dbReference>
<organism evidence="4 5">
    <name type="scientific">Vibrio xiamenensis</name>
    <dbReference type="NCBI Taxonomy" id="861298"/>
    <lineage>
        <taxon>Bacteria</taxon>
        <taxon>Pseudomonadati</taxon>
        <taxon>Pseudomonadota</taxon>
        <taxon>Gammaproteobacteria</taxon>
        <taxon>Vibrionales</taxon>
        <taxon>Vibrionaceae</taxon>
        <taxon>Vibrio</taxon>
    </lineage>
</organism>
<accession>A0A1G7W3X0</accession>
<feature type="modified residue" description="4-aspartylphosphate" evidence="1">
    <location>
        <position position="55"/>
    </location>
</feature>
<dbReference type="SUPFAM" id="SSF141868">
    <property type="entry name" value="EAL domain-like"/>
    <property type="match status" value="1"/>
</dbReference>
<name>A0A1G7W3X0_9VIBR</name>
<dbReference type="CDD" id="cd01948">
    <property type="entry name" value="EAL"/>
    <property type="match status" value="1"/>
</dbReference>
<dbReference type="Gene3D" id="3.20.20.450">
    <property type="entry name" value="EAL domain"/>
    <property type="match status" value="1"/>
</dbReference>
<feature type="domain" description="Response regulatory" evidence="2">
    <location>
        <begin position="5"/>
        <end position="125"/>
    </location>
</feature>
<dbReference type="PROSITE" id="PS50110">
    <property type="entry name" value="RESPONSE_REGULATORY"/>
    <property type="match status" value="1"/>
</dbReference>
<dbReference type="GO" id="GO:0071111">
    <property type="term" value="F:cyclic-guanylate-specific phosphodiesterase activity"/>
    <property type="evidence" value="ECO:0007669"/>
    <property type="project" value="InterPro"/>
</dbReference>
<dbReference type="Proteomes" id="UP000198854">
    <property type="component" value="Unassembled WGS sequence"/>
</dbReference>
<dbReference type="EMBL" id="FNDD01000001">
    <property type="protein sequence ID" value="SDG66429.1"/>
    <property type="molecule type" value="Genomic_DNA"/>
</dbReference>
<dbReference type="PANTHER" id="PTHR33121:SF70">
    <property type="entry name" value="SIGNALING PROTEIN YKOW"/>
    <property type="match status" value="1"/>
</dbReference>
<keyword evidence="1" id="KW-0597">Phosphoprotein</keyword>
<dbReference type="InterPro" id="IPR050706">
    <property type="entry name" value="Cyclic-di-GMP_PDE-like"/>
</dbReference>
<dbReference type="Gene3D" id="3.40.50.2300">
    <property type="match status" value="1"/>
</dbReference>
<dbReference type="PANTHER" id="PTHR33121">
    <property type="entry name" value="CYCLIC DI-GMP PHOSPHODIESTERASE PDEF"/>
    <property type="match status" value="1"/>
</dbReference>
<protein>
    <submittedName>
        <fullName evidence="4">EAL domain, c-di-GMP-specific phosphodiesterase class I (Or its enzymatically inactive variant)</fullName>
    </submittedName>
</protein>
<dbReference type="InterPro" id="IPR011006">
    <property type="entry name" value="CheY-like_superfamily"/>
</dbReference>
<evidence type="ECO:0000259" key="3">
    <source>
        <dbReference type="PROSITE" id="PS50883"/>
    </source>
</evidence>
<dbReference type="InterPro" id="IPR001789">
    <property type="entry name" value="Sig_transdc_resp-reg_receiver"/>
</dbReference>
<dbReference type="SMART" id="SM00052">
    <property type="entry name" value="EAL"/>
    <property type="match status" value="1"/>
</dbReference>
<dbReference type="AlphaFoldDB" id="A0A1G7W3X0"/>